<dbReference type="SUPFAM" id="SSF63411">
    <property type="entry name" value="LuxS/MPP-like metallohydrolase"/>
    <property type="match status" value="2"/>
</dbReference>
<proteinExistence type="inferred from homology"/>
<evidence type="ECO:0000256" key="15">
    <source>
        <dbReference type="RuleBase" id="RU004447"/>
    </source>
</evidence>
<dbReference type="GO" id="GO:0004222">
    <property type="term" value="F:metalloendopeptidase activity"/>
    <property type="evidence" value="ECO:0007669"/>
    <property type="project" value="UniProtKB-EC"/>
</dbReference>
<evidence type="ECO:0000256" key="10">
    <source>
        <dbReference type="ARBA" id="ARBA00022833"/>
    </source>
</evidence>
<keyword evidence="10" id="KW-0862">Zinc</keyword>
<comment type="caution">
    <text evidence="16">The sequence shown here is derived from an EMBL/GenBank/DDBJ whole genome shotgun (WGS) entry which is preliminary data.</text>
</comment>
<evidence type="ECO:0000256" key="5">
    <source>
        <dbReference type="ARBA" id="ARBA00012299"/>
    </source>
</evidence>
<accession>A0A164RZD6</accession>
<evidence type="ECO:0000256" key="4">
    <source>
        <dbReference type="ARBA" id="ARBA00007261"/>
    </source>
</evidence>
<evidence type="ECO:0000256" key="9">
    <source>
        <dbReference type="ARBA" id="ARBA00022801"/>
    </source>
</evidence>
<dbReference type="InterPro" id="IPR011765">
    <property type="entry name" value="Pept_M16_N"/>
</dbReference>
<keyword evidence="8" id="KW-0479">Metal-binding</keyword>
<dbReference type="Proteomes" id="UP000076858">
    <property type="component" value="Unassembled WGS sequence"/>
</dbReference>
<dbReference type="GO" id="GO:0006627">
    <property type="term" value="P:protein processing involved in protein targeting to mitochondrion"/>
    <property type="evidence" value="ECO:0007669"/>
    <property type="project" value="TreeGrafter"/>
</dbReference>
<comment type="subcellular location">
    <subcellularLocation>
        <location evidence="3">Mitochondrion</location>
    </subcellularLocation>
</comment>
<dbReference type="Pfam" id="PF00675">
    <property type="entry name" value="Peptidase_M16"/>
    <property type="match status" value="1"/>
</dbReference>
<evidence type="ECO:0000256" key="8">
    <source>
        <dbReference type="ARBA" id="ARBA00022723"/>
    </source>
</evidence>
<keyword evidence="13" id="KW-0496">Mitochondrion</keyword>
<keyword evidence="12" id="KW-0482">Metalloprotease</keyword>
<evidence type="ECO:0000256" key="2">
    <source>
        <dbReference type="ARBA" id="ARBA00001947"/>
    </source>
</evidence>
<comment type="catalytic activity">
    <reaction evidence="1">
        <text>Release of N-terminal transit peptides from precursor proteins imported into the mitochondrion, typically with Arg in position P2.</text>
        <dbReference type="EC" id="3.4.24.64"/>
    </reaction>
</comment>
<dbReference type="Pfam" id="PF05193">
    <property type="entry name" value="Peptidase_M16_C"/>
    <property type="match status" value="1"/>
</dbReference>
<evidence type="ECO:0000256" key="11">
    <source>
        <dbReference type="ARBA" id="ARBA00022946"/>
    </source>
</evidence>
<dbReference type="FunFam" id="3.30.830.10:FF:000002">
    <property type="entry name" value="Mitochondrial-processing peptidase subunit beta"/>
    <property type="match status" value="1"/>
</dbReference>
<dbReference type="AlphaFoldDB" id="A0A164RZD6"/>
<keyword evidence="7" id="KW-0645">Protease</keyword>
<dbReference type="InterPro" id="IPR050361">
    <property type="entry name" value="MPP/UQCRC_Complex"/>
</dbReference>
<evidence type="ECO:0000256" key="12">
    <source>
        <dbReference type="ARBA" id="ARBA00023049"/>
    </source>
</evidence>
<organism evidence="16 17">
    <name type="scientific">Daphnia magna</name>
    <dbReference type="NCBI Taxonomy" id="35525"/>
    <lineage>
        <taxon>Eukaryota</taxon>
        <taxon>Metazoa</taxon>
        <taxon>Ecdysozoa</taxon>
        <taxon>Arthropoda</taxon>
        <taxon>Crustacea</taxon>
        <taxon>Branchiopoda</taxon>
        <taxon>Diplostraca</taxon>
        <taxon>Cladocera</taxon>
        <taxon>Anomopoda</taxon>
        <taxon>Daphniidae</taxon>
        <taxon>Daphnia</taxon>
    </lineage>
</organism>
<dbReference type="InterPro" id="IPR007863">
    <property type="entry name" value="Peptidase_M16_C"/>
</dbReference>
<dbReference type="FunFam" id="3.30.830.10:FF:000001">
    <property type="entry name" value="Mitochondrial-processing peptidase subunit beta, mitochondrial"/>
    <property type="match status" value="1"/>
</dbReference>
<name>A0A164RZD6_9CRUS</name>
<protein>
    <recommendedName>
        <fullName evidence="6">Mitochondrial-processing peptidase subunit beta</fullName>
        <ecNumber evidence="5">3.4.24.64</ecNumber>
    </recommendedName>
    <alternativeName>
        <fullName evidence="14">Beta-MPP</fullName>
    </alternativeName>
</protein>
<dbReference type="PROSITE" id="PS00143">
    <property type="entry name" value="INSULINASE"/>
    <property type="match status" value="1"/>
</dbReference>
<keyword evidence="11" id="KW-0809">Transit peptide</keyword>
<evidence type="ECO:0000256" key="1">
    <source>
        <dbReference type="ARBA" id="ARBA00001098"/>
    </source>
</evidence>
<dbReference type="PANTHER" id="PTHR11851">
    <property type="entry name" value="METALLOPROTEASE"/>
    <property type="match status" value="1"/>
</dbReference>
<evidence type="ECO:0000313" key="17">
    <source>
        <dbReference type="Proteomes" id="UP000076858"/>
    </source>
</evidence>
<comment type="similarity">
    <text evidence="4 15">Belongs to the peptidase M16 family.</text>
</comment>
<reference evidence="16 17" key="1">
    <citation type="submission" date="2016-03" db="EMBL/GenBank/DDBJ databases">
        <title>EvidentialGene: Evidence-directed Construction of Genes on Genomes.</title>
        <authorList>
            <person name="Gilbert D.G."/>
            <person name="Choi J.-H."/>
            <person name="Mockaitis K."/>
            <person name="Colbourne J."/>
            <person name="Pfrender M."/>
        </authorList>
    </citation>
    <scope>NUCLEOTIDE SEQUENCE [LARGE SCALE GENOMIC DNA]</scope>
    <source>
        <strain evidence="16 17">Xinb3</strain>
        <tissue evidence="16">Complete organism</tissue>
    </source>
</reference>
<dbReference type="Gene3D" id="3.30.830.10">
    <property type="entry name" value="Metalloenzyme, LuxS/M16 peptidase-like"/>
    <property type="match status" value="2"/>
</dbReference>
<evidence type="ECO:0000313" key="16">
    <source>
        <dbReference type="EMBL" id="KZS09086.1"/>
    </source>
</evidence>
<dbReference type="InterPro" id="IPR001431">
    <property type="entry name" value="Pept_M16_Zn_BS"/>
</dbReference>
<dbReference type="GO" id="GO:0005759">
    <property type="term" value="C:mitochondrial matrix"/>
    <property type="evidence" value="ECO:0007669"/>
    <property type="project" value="UniProtKB-ARBA"/>
</dbReference>
<evidence type="ECO:0000256" key="6">
    <source>
        <dbReference type="ARBA" id="ARBA00020510"/>
    </source>
</evidence>
<dbReference type="InterPro" id="IPR011249">
    <property type="entry name" value="Metalloenz_LuxS/M16"/>
</dbReference>
<evidence type="ECO:0000256" key="14">
    <source>
        <dbReference type="ARBA" id="ARBA00031018"/>
    </source>
</evidence>
<sequence length="478" mass="52813">MASKILRVSPMLLKLANGSSLVKNSTRLRATSAALNYEQTLVNVPPTKLTVLDNGLRVASEDSGAPTATVGIWIDAGSRNETEANNGVAHFLEHMAFKGTGKRSQTDLELEIENMGAHLNAYTSREQTVFYAKCLSEDVGRSIEILSDILQNSKLGEPEIERERGVILREMQEVETNLQEVVFDHLHATAYQGTPLGRTILGPTKNIQSLSRNDLVEYIKTHYGASRMVLAAAGGVKHEDLVKIAQTHLGSLSASLDSKVALPTRCRFTGSEIRVRDDDMPFAHIAIAVEGCGWTNADNFPLMVANTIIGSWDRSQGGGANLASNLASYSAQSNLCHSFQSFNTCYKDTGLWGIYFVCEPMKCEPMLYNIQSEWMRLCTAPTPMEVERAKNLLKTSMLLQLDGTTPVCEDVGRQMLCYGRRLPLHELEARIDSVTPVDVRDACNKYIYDQCPAVAAVGPVENLPDYNRIRSSMYWLRV</sequence>
<dbReference type="STRING" id="35525.A0A164RZD6"/>
<keyword evidence="9" id="KW-0378">Hydrolase</keyword>
<dbReference type="GO" id="GO:0046872">
    <property type="term" value="F:metal ion binding"/>
    <property type="evidence" value="ECO:0007669"/>
    <property type="project" value="UniProtKB-KW"/>
</dbReference>
<evidence type="ECO:0000256" key="7">
    <source>
        <dbReference type="ARBA" id="ARBA00022670"/>
    </source>
</evidence>
<dbReference type="PANTHER" id="PTHR11851:SF149">
    <property type="entry name" value="GH01077P"/>
    <property type="match status" value="1"/>
</dbReference>
<gene>
    <name evidence="16" type="ORF">APZ42_026803</name>
</gene>
<comment type="cofactor">
    <cofactor evidence="2">
        <name>Zn(2+)</name>
        <dbReference type="ChEBI" id="CHEBI:29105"/>
    </cofactor>
</comment>
<evidence type="ECO:0000256" key="3">
    <source>
        <dbReference type="ARBA" id="ARBA00004173"/>
    </source>
</evidence>
<keyword evidence="17" id="KW-1185">Reference proteome</keyword>
<dbReference type="EMBL" id="LRGB01002121">
    <property type="protein sequence ID" value="KZS09086.1"/>
    <property type="molecule type" value="Genomic_DNA"/>
</dbReference>
<dbReference type="OrthoDB" id="10251424at2759"/>
<evidence type="ECO:0000256" key="13">
    <source>
        <dbReference type="ARBA" id="ARBA00023128"/>
    </source>
</evidence>
<dbReference type="EC" id="3.4.24.64" evidence="5"/>